<evidence type="ECO:0000259" key="4">
    <source>
        <dbReference type="PROSITE" id="PS01124"/>
    </source>
</evidence>
<dbReference type="Pfam" id="PF20240">
    <property type="entry name" value="DUF6597"/>
    <property type="match status" value="1"/>
</dbReference>
<gene>
    <name evidence="5" type="ORF">EI547_17660</name>
</gene>
<reference evidence="5 6" key="1">
    <citation type="submission" date="2020-07" db="EMBL/GenBank/DDBJ databases">
        <title>Halophilic bacteria isolated from french cheeses.</title>
        <authorList>
            <person name="Kothe C.I."/>
            <person name="Farah-Kraiem B."/>
            <person name="Renault P."/>
            <person name="Dridi B."/>
        </authorList>
    </citation>
    <scope>NUCLEOTIDE SEQUENCE [LARGE SCALE GENOMIC DNA]</scope>
    <source>
        <strain evidence="5 6">FME20</strain>
    </source>
</reference>
<proteinExistence type="predicted"/>
<dbReference type="SMART" id="SM00342">
    <property type="entry name" value="HTH_ARAC"/>
    <property type="match status" value="1"/>
</dbReference>
<keyword evidence="1" id="KW-0805">Transcription regulation</keyword>
<dbReference type="RefSeq" id="WP_192539691.1">
    <property type="nucleotide sequence ID" value="NZ_RRZB01000071.1"/>
</dbReference>
<dbReference type="Proteomes" id="UP001645038">
    <property type="component" value="Unassembled WGS sequence"/>
</dbReference>
<dbReference type="Gene3D" id="1.10.10.60">
    <property type="entry name" value="Homeodomain-like"/>
    <property type="match status" value="1"/>
</dbReference>
<dbReference type="Pfam" id="PF12833">
    <property type="entry name" value="HTH_18"/>
    <property type="match status" value="1"/>
</dbReference>
<comment type="caution">
    <text evidence="5">The sequence shown here is derived from an EMBL/GenBank/DDBJ whole genome shotgun (WGS) entry which is preliminary data.</text>
</comment>
<keyword evidence="6" id="KW-1185">Reference proteome</keyword>
<evidence type="ECO:0000313" key="6">
    <source>
        <dbReference type="Proteomes" id="UP001645038"/>
    </source>
</evidence>
<sequence>MALFILPSNAACLNLQQRLPDPRLRPWVQCLWSMAGQGSVVPPRTEKLYPDAGSSLTIRLASSQPTITFCFNKSTLLETFNPSETRLSIRFKAAGAYALLGLEPQQFSDIHHSLGIDDDKPPWLDSLMPVVERLYQVNTVEGLALLEAWLMSRLECQSPSNSRTQNLAYEISRLQLPLQQLMANMGFTRRTLERKLKQEVGVSPGHLVGYARMYNARQLLTTSHLPLAEIALQCGYFDQAHFSHAFHKFTYETPAAYRKRKLSQIYKA</sequence>
<organism evidence="5 6">
    <name type="scientific">Halomonas colorata</name>
    <dbReference type="NCBI Taxonomy" id="2742615"/>
    <lineage>
        <taxon>Bacteria</taxon>
        <taxon>Pseudomonadati</taxon>
        <taxon>Pseudomonadota</taxon>
        <taxon>Gammaproteobacteria</taxon>
        <taxon>Oceanospirillales</taxon>
        <taxon>Halomonadaceae</taxon>
        <taxon>Halomonas</taxon>
    </lineage>
</organism>
<name>A0ABR9G343_9GAMM</name>
<dbReference type="InterPro" id="IPR009057">
    <property type="entry name" value="Homeodomain-like_sf"/>
</dbReference>
<keyword evidence="3" id="KW-0804">Transcription</keyword>
<evidence type="ECO:0000256" key="2">
    <source>
        <dbReference type="ARBA" id="ARBA00023125"/>
    </source>
</evidence>
<dbReference type="PANTHER" id="PTHR46796">
    <property type="entry name" value="HTH-TYPE TRANSCRIPTIONAL ACTIVATOR RHAS-RELATED"/>
    <property type="match status" value="1"/>
</dbReference>
<evidence type="ECO:0000313" key="5">
    <source>
        <dbReference type="EMBL" id="MBE0465260.1"/>
    </source>
</evidence>
<dbReference type="PROSITE" id="PS01124">
    <property type="entry name" value="HTH_ARAC_FAMILY_2"/>
    <property type="match status" value="1"/>
</dbReference>
<dbReference type="EMBL" id="RRZB01000071">
    <property type="protein sequence ID" value="MBE0465260.1"/>
    <property type="molecule type" value="Genomic_DNA"/>
</dbReference>
<evidence type="ECO:0000256" key="3">
    <source>
        <dbReference type="ARBA" id="ARBA00023163"/>
    </source>
</evidence>
<protein>
    <submittedName>
        <fullName evidence="5">Helix-turn-helix transcriptional regulator</fullName>
    </submittedName>
</protein>
<dbReference type="InterPro" id="IPR046532">
    <property type="entry name" value="DUF6597"/>
</dbReference>
<dbReference type="InterPro" id="IPR018060">
    <property type="entry name" value="HTH_AraC"/>
</dbReference>
<keyword evidence="2" id="KW-0238">DNA-binding</keyword>
<feature type="domain" description="HTH araC/xylS-type" evidence="4">
    <location>
        <begin position="161"/>
        <end position="260"/>
    </location>
</feature>
<evidence type="ECO:0000256" key="1">
    <source>
        <dbReference type="ARBA" id="ARBA00023015"/>
    </source>
</evidence>
<dbReference type="SUPFAM" id="SSF46689">
    <property type="entry name" value="Homeodomain-like"/>
    <property type="match status" value="1"/>
</dbReference>
<accession>A0ABR9G343</accession>
<dbReference type="InterPro" id="IPR050204">
    <property type="entry name" value="AraC_XylS_family_regulators"/>
</dbReference>